<feature type="region of interest" description="Disordered" evidence="1">
    <location>
        <begin position="296"/>
        <end position="324"/>
    </location>
</feature>
<proteinExistence type="predicted"/>
<sequence length="324" mass="35208">MKLWTSRLGAVWGGMVWEEVAPCCLDLEAKGLLDFSETFSSFRALVLASLPQETPWRLLEVKVPGPRHSPAQRAPRSWMTEFLLFNCSFLLKGPFIQSLVRYRVPPLSTITQSPFPSYRGSRKKPKEDKVLVVSLLHSTLGRLANTISFCQFLGQDASGEASKPEAAKVYLPRRQPTEESMAANLSLLASSALLKEHLLPKDSKILSPVLLNSSVSMESQSTMSASQPAEILTSGSCHSLPWASSLASHSADPAAFSSMTDCSTAATRCDWKALETSQRTPLPGFPSPILTIPGLDYSKTPTSTTSGLVYSRETTTTTPGLDPS</sequence>
<dbReference type="Proteomes" id="UP000694915">
    <property type="component" value="Chromosome 19"/>
</dbReference>
<name>A0ABM1UBW2_MICOH</name>
<evidence type="ECO:0000313" key="3">
    <source>
        <dbReference type="RefSeq" id="XP_026639474.1"/>
    </source>
</evidence>
<gene>
    <name evidence="3" type="primary">LOC113457152</name>
</gene>
<dbReference type="GeneID" id="113457152"/>
<dbReference type="RefSeq" id="XP_026639474.1">
    <property type="nucleotide sequence ID" value="XM_026783673.1"/>
</dbReference>
<evidence type="ECO:0000313" key="2">
    <source>
        <dbReference type="Proteomes" id="UP000694915"/>
    </source>
</evidence>
<keyword evidence="2" id="KW-1185">Reference proteome</keyword>
<protein>
    <submittedName>
        <fullName evidence="3">Uncharacterized protein LOC113457152 isoform X1</fullName>
    </submittedName>
</protein>
<evidence type="ECO:0000256" key="1">
    <source>
        <dbReference type="SAM" id="MobiDB-lite"/>
    </source>
</evidence>
<organism evidence="2 3">
    <name type="scientific">Microtus ochrogaster</name>
    <name type="common">Prairie vole</name>
    <dbReference type="NCBI Taxonomy" id="79684"/>
    <lineage>
        <taxon>Eukaryota</taxon>
        <taxon>Metazoa</taxon>
        <taxon>Chordata</taxon>
        <taxon>Craniata</taxon>
        <taxon>Vertebrata</taxon>
        <taxon>Euteleostomi</taxon>
        <taxon>Mammalia</taxon>
        <taxon>Eutheria</taxon>
        <taxon>Euarchontoglires</taxon>
        <taxon>Glires</taxon>
        <taxon>Rodentia</taxon>
        <taxon>Myomorpha</taxon>
        <taxon>Muroidea</taxon>
        <taxon>Cricetidae</taxon>
        <taxon>Arvicolinae</taxon>
        <taxon>Microtus</taxon>
    </lineage>
</organism>
<feature type="compositionally biased region" description="Polar residues" evidence="1">
    <location>
        <begin position="299"/>
        <end position="324"/>
    </location>
</feature>
<reference evidence="3" key="1">
    <citation type="submission" date="2025-08" db="UniProtKB">
        <authorList>
            <consortium name="RefSeq"/>
        </authorList>
    </citation>
    <scope>IDENTIFICATION</scope>
</reference>
<accession>A0ABM1UBW2</accession>